<evidence type="ECO:0000259" key="1">
    <source>
        <dbReference type="Pfam" id="PF13639"/>
    </source>
</evidence>
<gene>
    <name evidence="2" type="ORF">EZS28_007425</name>
</gene>
<comment type="caution">
    <text evidence="2">The sequence shown here is derived from an EMBL/GenBank/DDBJ whole genome shotgun (WGS) entry which is preliminary data.</text>
</comment>
<reference evidence="2 3" key="1">
    <citation type="submission" date="2019-03" db="EMBL/GenBank/DDBJ databases">
        <title>Single cell metagenomics reveals metabolic interactions within the superorganism composed of flagellate Streblomastix strix and complex community of Bacteroidetes bacteria on its surface.</title>
        <authorList>
            <person name="Treitli S.C."/>
            <person name="Kolisko M."/>
            <person name="Husnik F."/>
            <person name="Keeling P."/>
            <person name="Hampl V."/>
        </authorList>
    </citation>
    <scope>NUCLEOTIDE SEQUENCE [LARGE SCALE GENOMIC DNA]</scope>
    <source>
        <strain evidence="2">ST1C</strain>
    </source>
</reference>
<dbReference type="EMBL" id="SNRW01001274">
    <property type="protein sequence ID" value="KAA6397049.1"/>
    <property type="molecule type" value="Genomic_DNA"/>
</dbReference>
<evidence type="ECO:0000313" key="2">
    <source>
        <dbReference type="EMBL" id="KAA6397049.1"/>
    </source>
</evidence>
<evidence type="ECO:0000313" key="3">
    <source>
        <dbReference type="Proteomes" id="UP000324800"/>
    </source>
</evidence>
<dbReference type="Pfam" id="PF13639">
    <property type="entry name" value="zf-RING_2"/>
    <property type="match status" value="1"/>
</dbReference>
<dbReference type="InterPro" id="IPR001841">
    <property type="entry name" value="Znf_RING"/>
</dbReference>
<dbReference type="OrthoDB" id="8062037at2759"/>
<feature type="domain" description="RING-type" evidence="1">
    <location>
        <begin position="2"/>
        <end position="26"/>
    </location>
</feature>
<name>A0A5J4WSH3_9EUKA</name>
<accession>A0A5J4WSH3</accession>
<dbReference type="Proteomes" id="UP000324800">
    <property type="component" value="Unassembled WGS sequence"/>
</dbReference>
<organism evidence="2 3">
    <name type="scientific">Streblomastix strix</name>
    <dbReference type="NCBI Taxonomy" id="222440"/>
    <lineage>
        <taxon>Eukaryota</taxon>
        <taxon>Metamonada</taxon>
        <taxon>Preaxostyla</taxon>
        <taxon>Oxymonadida</taxon>
        <taxon>Streblomastigidae</taxon>
        <taxon>Streblomastix</taxon>
    </lineage>
</organism>
<dbReference type="Gene3D" id="3.30.40.10">
    <property type="entry name" value="Zinc/RING finger domain, C3HC4 (zinc finger)"/>
    <property type="match status" value="1"/>
</dbReference>
<dbReference type="AlphaFoldDB" id="A0A5J4WSH3"/>
<sequence>MLCGHFFHKDCSRIWISYHSRCPFCNQLLEAPPVQAVYQNRTVQQSVVYHQQQVQQSTASSVGEVMECVSTGMDIAKTGIEIAQAICVIN</sequence>
<protein>
    <recommendedName>
        <fullName evidence="1">RING-type domain-containing protein</fullName>
    </recommendedName>
</protein>
<proteinExistence type="predicted"/>
<dbReference type="InterPro" id="IPR013083">
    <property type="entry name" value="Znf_RING/FYVE/PHD"/>
</dbReference>
<dbReference type="SUPFAM" id="SSF57850">
    <property type="entry name" value="RING/U-box"/>
    <property type="match status" value="1"/>
</dbReference>